<organism evidence="14 15">
    <name type="scientific">Kyrpidia spormannii</name>
    <dbReference type="NCBI Taxonomy" id="2055160"/>
    <lineage>
        <taxon>Bacteria</taxon>
        <taxon>Bacillati</taxon>
        <taxon>Bacillota</taxon>
        <taxon>Bacilli</taxon>
        <taxon>Bacillales</taxon>
        <taxon>Alicyclobacillaceae</taxon>
        <taxon>Kyrpidia</taxon>
    </lineage>
</organism>
<evidence type="ECO:0000256" key="10">
    <source>
        <dbReference type="ARBA" id="ARBA00062515"/>
    </source>
</evidence>
<sequence length="280" mass="29034">MMRIGRGGIRLVLGVLLLLGWVGVAGCGSAQPAGSSAGSAESGSNQAAALNVFAAASLTAAFQDIGKRFEELHPGTRVHFNFGGSPTLLTQIAQGAPADVFASADMANMEKAKSKGLVQGDKIFAKNSLVLITPKSNPAGIHQYQDLTKAKRVVLGVKDLPAGSYGRQSLQKADKVYGPGFSNAVLGHVVSEETDVKQIVNKIALGEGDAAFVYATDVDGSAGSKVQIIPVPNPVNVTATYPMAVVTRSAHPDLAGEFVNFVLSKEGQASLQNHHFLPAS</sequence>
<comment type="function">
    <text evidence="9">Involved in the transport of molybdenum into the cell. Part of the binding-protein-dependent transport system ModABCD.</text>
</comment>
<feature type="binding site" evidence="13">
    <location>
        <position position="57"/>
    </location>
    <ligand>
        <name>molybdate</name>
        <dbReference type="ChEBI" id="CHEBI:36264"/>
    </ligand>
</feature>
<proteinExistence type="inferred from homology"/>
<dbReference type="GO" id="GO:0030973">
    <property type="term" value="F:molybdate ion binding"/>
    <property type="evidence" value="ECO:0007669"/>
    <property type="project" value="TreeGrafter"/>
</dbReference>
<dbReference type="PROSITE" id="PS51257">
    <property type="entry name" value="PROKAR_LIPOPROTEIN"/>
    <property type="match status" value="1"/>
</dbReference>
<keyword evidence="8" id="KW-0826">Tungsten</keyword>
<evidence type="ECO:0000256" key="8">
    <source>
        <dbReference type="ARBA" id="ARBA00023245"/>
    </source>
</evidence>
<keyword evidence="7" id="KW-0472">Membrane</keyword>
<keyword evidence="13" id="KW-0500">Molybdenum</keyword>
<evidence type="ECO:0000256" key="4">
    <source>
        <dbReference type="ARBA" id="ARBA00022475"/>
    </source>
</evidence>
<dbReference type="NCBIfam" id="TIGR01256">
    <property type="entry name" value="modA"/>
    <property type="match status" value="1"/>
</dbReference>
<dbReference type="PANTHER" id="PTHR30632:SF0">
    <property type="entry name" value="SULFATE-BINDING PROTEIN"/>
    <property type="match status" value="1"/>
</dbReference>
<evidence type="ECO:0000256" key="2">
    <source>
        <dbReference type="ARBA" id="ARBA00009175"/>
    </source>
</evidence>
<dbReference type="SUPFAM" id="SSF53850">
    <property type="entry name" value="Periplasmic binding protein-like II"/>
    <property type="match status" value="1"/>
</dbReference>
<feature type="binding site" evidence="13">
    <location>
        <position position="162"/>
    </location>
    <ligand>
        <name>molybdate</name>
        <dbReference type="ChEBI" id="CHEBI:36264"/>
    </ligand>
</feature>
<dbReference type="AlphaFoldDB" id="A0A2K8N6F1"/>
<dbReference type="CDD" id="cd13538">
    <property type="entry name" value="PBP2_ModA_like_1"/>
    <property type="match status" value="1"/>
</dbReference>
<comment type="subunit">
    <text evidence="10">The complex is composed of two ATP-binding proteins (ModC), two transmembrane proteins (ModB) and a solute-binding protein (ModA).</text>
</comment>
<evidence type="ECO:0000256" key="9">
    <source>
        <dbReference type="ARBA" id="ARBA00056002"/>
    </source>
</evidence>
<evidence type="ECO:0000256" key="11">
    <source>
        <dbReference type="ARBA" id="ARBA00073171"/>
    </source>
</evidence>
<feature type="binding site" evidence="13">
    <location>
        <position position="196"/>
    </location>
    <ligand>
        <name>molybdate</name>
        <dbReference type="ChEBI" id="CHEBI:36264"/>
    </ligand>
</feature>
<evidence type="ECO:0000313" key="15">
    <source>
        <dbReference type="Proteomes" id="UP000231932"/>
    </source>
</evidence>
<dbReference type="FunFam" id="3.40.190.10:FF:000030">
    <property type="entry name" value="Molybdate ABC transporter substrate-binding protein"/>
    <property type="match status" value="1"/>
</dbReference>
<feature type="binding site" evidence="13">
    <location>
        <position position="85"/>
    </location>
    <ligand>
        <name>molybdate</name>
        <dbReference type="ChEBI" id="CHEBI:36264"/>
    </ligand>
</feature>
<name>A0A2K8N6F1_9BACL</name>
<keyword evidence="3" id="KW-0813">Transport</keyword>
<evidence type="ECO:0000256" key="6">
    <source>
        <dbReference type="ARBA" id="ARBA00022729"/>
    </source>
</evidence>
<accession>A0A2K8N6F1</accession>
<dbReference type="InterPro" id="IPR005950">
    <property type="entry name" value="ModA"/>
</dbReference>
<dbReference type="GO" id="GO:0046872">
    <property type="term" value="F:metal ion binding"/>
    <property type="evidence" value="ECO:0007669"/>
    <property type="project" value="UniProtKB-KW"/>
</dbReference>
<dbReference type="PIRSF" id="PIRSF004846">
    <property type="entry name" value="ModA"/>
    <property type="match status" value="1"/>
</dbReference>
<dbReference type="RefSeq" id="WP_100667688.1">
    <property type="nucleotide sequence ID" value="NZ_CP024955.1"/>
</dbReference>
<keyword evidence="6" id="KW-0732">Signal</keyword>
<dbReference type="PANTHER" id="PTHR30632">
    <property type="entry name" value="MOLYBDATE-BINDING PERIPLASMIC PROTEIN"/>
    <property type="match status" value="1"/>
</dbReference>
<evidence type="ECO:0000256" key="5">
    <source>
        <dbReference type="ARBA" id="ARBA00022723"/>
    </source>
</evidence>
<dbReference type="EMBL" id="CP024955">
    <property type="protein sequence ID" value="ATY84883.1"/>
    <property type="molecule type" value="Genomic_DNA"/>
</dbReference>
<evidence type="ECO:0000256" key="13">
    <source>
        <dbReference type="PIRSR" id="PIRSR004846-1"/>
    </source>
</evidence>
<dbReference type="GO" id="GO:0015689">
    <property type="term" value="P:molybdate ion transport"/>
    <property type="evidence" value="ECO:0007669"/>
    <property type="project" value="InterPro"/>
</dbReference>
<dbReference type="KEGG" id="kyr:CVV65_08070"/>
<evidence type="ECO:0000256" key="12">
    <source>
        <dbReference type="ARBA" id="ARBA00078141"/>
    </source>
</evidence>
<comment type="similarity">
    <text evidence="2">Belongs to the bacterial solute-binding protein ModA family.</text>
</comment>
<dbReference type="InterPro" id="IPR050682">
    <property type="entry name" value="ModA/WtpA"/>
</dbReference>
<dbReference type="Pfam" id="PF13531">
    <property type="entry name" value="SBP_bac_11"/>
    <property type="match status" value="1"/>
</dbReference>
<keyword evidence="5 13" id="KW-0479">Metal-binding</keyword>
<dbReference type="GO" id="GO:0005886">
    <property type="term" value="C:plasma membrane"/>
    <property type="evidence" value="ECO:0007669"/>
    <property type="project" value="UniProtKB-SubCell"/>
</dbReference>
<reference evidence="15" key="1">
    <citation type="submission" date="2017-11" db="EMBL/GenBank/DDBJ databases">
        <title>Complete Genome Sequence of Kyrpidia sp. Strain EA-1, a thermophilic, hydrogen-oxidizing Bacterium, isolated from the Azores.</title>
        <authorList>
            <person name="Reiner J.E."/>
            <person name="Lapp C.J."/>
            <person name="Bunk B."/>
            <person name="Gescher J."/>
        </authorList>
    </citation>
    <scope>NUCLEOTIDE SEQUENCE [LARGE SCALE GENOMIC DNA]</scope>
    <source>
        <strain evidence="15">EA-1</strain>
    </source>
</reference>
<comment type="subcellular location">
    <subcellularLocation>
        <location evidence="1">Cell membrane</location>
    </subcellularLocation>
</comment>
<keyword evidence="15" id="KW-1185">Reference proteome</keyword>
<dbReference type="Proteomes" id="UP000231932">
    <property type="component" value="Chromosome"/>
</dbReference>
<gene>
    <name evidence="14" type="primary">modA</name>
    <name evidence="14" type="ORF">CVV65_08070</name>
</gene>
<evidence type="ECO:0000256" key="1">
    <source>
        <dbReference type="ARBA" id="ARBA00004236"/>
    </source>
</evidence>
<feature type="binding site" evidence="13">
    <location>
        <position position="214"/>
    </location>
    <ligand>
        <name>molybdate</name>
        <dbReference type="ChEBI" id="CHEBI:36264"/>
    </ligand>
</feature>
<evidence type="ECO:0000313" key="14">
    <source>
        <dbReference type="EMBL" id="ATY84883.1"/>
    </source>
</evidence>
<dbReference type="Gene3D" id="3.40.190.10">
    <property type="entry name" value="Periplasmic binding protein-like II"/>
    <property type="match status" value="2"/>
</dbReference>
<keyword evidence="4" id="KW-1003">Cell membrane</keyword>
<protein>
    <recommendedName>
        <fullName evidence="11">Molybdate-binding protein ModA</fullName>
    </recommendedName>
    <alternativeName>
        <fullName evidence="12">Molybdate/tungstate-binding protein ModA</fullName>
    </alternativeName>
</protein>
<evidence type="ECO:0000256" key="3">
    <source>
        <dbReference type="ARBA" id="ARBA00022448"/>
    </source>
</evidence>
<evidence type="ECO:0000256" key="7">
    <source>
        <dbReference type="ARBA" id="ARBA00023136"/>
    </source>
</evidence>